<dbReference type="PANTHER" id="PTHR30093:SF47">
    <property type="entry name" value="TYPE IV PILUS NON-CORE MINOR PILIN PILE"/>
    <property type="match status" value="1"/>
</dbReference>
<dbReference type="Proteomes" id="UP000275663">
    <property type="component" value="Chromosome"/>
</dbReference>
<accession>A0A3Q9BSA2</accession>
<protein>
    <submittedName>
        <fullName evidence="2">Prepilin-type N-terminal cleavage/methylation domain-containing protein</fullName>
    </submittedName>
</protein>
<dbReference type="KEGG" id="upv:EJN92_16165"/>
<dbReference type="AlphaFoldDB" id="A0A3Q9BSA2"/>
<keyword evidence="3" id="KW-1185">Reference proteome</keyword>
<reference evidence="2 3" key="1">
    <citation type="journal article" date="2011" name="Int. J. Syst. Evol. Microbiol.">
        <title>Description of Undibacterium oligocarboniphilum sp. nov., isolated from purified water, and Undibacterium pigrum strain CCUG 49012 as the type strain of Undibacterium parvum sp. nov., and emended descriptions of the genus Undibacterium and the species Undibacterium pigrum.</title>
        <authorList>
            <person name="Eder W."/>
            <person name="Wanner G."/>
            <person name="Ludwig W."/>
            <person name="Busse H.J."/>
            <person name="Ziemke-Kageler F."/>
            <person name="Lang E."/>
        </authorList>
    </citation>
    <scope>NUCLEOTIDE SEQUENCE [LARGE SCALE GENOMIC DNA]</scope>
    <source>
        <strain evidence="2 3">DSM 23061</strain>
    </source>
</reference>
<dbReference type="EMBL" id="CP034464">
    <property type="protein sequence ID" value="AZP13393.1"/>
    <property type="molecule type" value="Genomic_DNA"/>
</dbReference>
<sequence>MVRPIMLETCRINSRDACDYVAIGLSSSDSGKRHSSGFTLIELLVVLAIVALLASLAMPRYFQSIDTAKETVLADNLRMTRETIDKFYADTGRYPETLNELVEKKYLRSLPFDPIVDSAINWVLEAPEASDKGSIYSIKSSAPGADRNGKLFADF</sequence>
<keyword evidence="1" id="KW-0812">Transmembrane</keyword>
<dbReference type="InterPro" id="IPR012902">
    <property type="entry name" value="N_methyl_site"/>
</dbReference>
<feature type="transmembrane region" description="Helical" evidence="1">
    <location>
        <begin position="37"/>
        <end position="57"/>
    </location>
</feature>
<dbReference type="OrthoDB" id="9795612at2"/>
<evidence type="ECO:0000256" key="1">
    <source>
        <dbReference type="SAM" id="Phobius"/>
    </source>
</evidence>
<evidence type="ECO:0000313" key="2">
    <source>
        <dbReference type="EMBL" id="AZP13393.1"/>
    </source>
</evidence>
<keyword evidence="1" id="KW-1133">Transmembrane helix</keyword>
<dbReference type="PANTHER" id="PTHR30093">
    <property type="entry name" value="GENERAL SECRETION PATHWAY PROTEIN G"/>
    <property type="match status" value="1"/>
</dbReference>
<dbReference type="InterPro" id="IPR045584">
    <property type="entry name" value="Pilin-like"/>
</dbReference>
<proteinExistence type="predicted"/>
<keyword evidence="1" id="KW-0472">Membrane</keyword>
<dbReference type="Pfam" id="PF07963">
    <property type="entry name" value="N_methyl"/>
    <property type="match status" value="1"/>
</dbReference>
<gene>
    <name evidence="2" type="ORF">EJN92_16165</name>
</gene>
<dbReference type="PROSITE" id="PS00409">
    <property type="entry name" value="PROKAR_NTER_METHYL"/>
    <property type="match status" value="1"/>
</dbReference>
<organism evidence="2 3">
    <name type="scientific">Undibacterium parvum</name>
    <dbReference type="NCBI Taxonomy" id="401471"/>
    <lineage>
        <taxon>Bacteria</taxon>
        <taxon>Pseudomonadati</taxon>
        <taxon>Pseudomonadota</taxon>
        <taxon>Betaproteobacteria</taxon>
        <taxon>Burkholderiales</taxon>
        <taxon>Oxalobacteraceae</taxon>
        <taxon>Undibacterium</taxon>
    </lineage>
</organism>
<dbReference type="SUPFAM" id="SSF54523">
    <property type="entry name" value="Pili subunits"/>
    <property type="match status" value="1"/>
</dbReference>
<name>A0A3Q9BSA2_9BURK</name>
<dbReference type="NCBIfam" id="TIGR02532">
    <property type="entry name" value="IV_pilin_GFxxxE"/>
    <property type="match status" value="1"/>
</dbReference>
<dbReference type="Gene3D" id="3.30.700.10">
    <property type="entry name" value="Glycoprotein, Type 4 Pilin"/>
    <property type="match status" value="1"/>
</dbReference>
<evidence type="ECO:0000313" key="3">
    <source>
        <dbReference type="Proteomes" id="UP000275663"/>
    </source>
</evidence>